<reference evidence="1 2" key="1">
    <citation type="submission" date="2015-07" db="EMBL/GenBank/DDBJ databases">
        <authorList>
            <person name="Noorani M."/>
        </authorList>
    </citation>
    <scope>NUCLEOTIDE SEQUENCE [LARGE SCALE GENOMIC DNA]</scope>
    <source>
        <strain evidence="1 2">KCTC 42284</strain>
    </source>
</reference>
<dbReference type="PANTHER" id="PTHR35152">
    <property type="entry name" value="DOMAIN SIGNALLING PROTEIN, PUTATIVE (AFU_ORTHOLOGUE AFUA_5G11310)-RELATED"/>
    <property type="match status" value="1"/>
</dbReference>
<evidence type="ECO:0000313" key="2">
    <source>
        <dbReference type="Proteomes" id="UP000066624"/>
    </source>
</evidence>
<sequence>MEGSYALPVVALSYIVAVIAAYTALEMAGKVLRPQNRPTPWILAGSVAFGTGIWSMHFIGMEAFDLPIDVVYDGPLTIMSWIAAVSVSGLALWTLALLRKNPDRPDPRIVIPAGLVMGAGICIMHYSGMAAMRIEPGIQYDPLLFSASVLIAVAASIVTLLIAARLRRVRNFKDVGLRLGAALVMGVAVCGMHYTGMWAASFAPDSICTTASGLTTGWTIGPITFATLAILASALVVSFGDTNAIRKRRAAERERSAVAEEKAFVDQVTGLPNRSWLNRQLTENAVSKAQQLTLVMLEHQGTTSADGQKEFAQWLRQQFPQAQAVCVQEDSFALLFYGYKKDAARQQVIDLMATRERGMADWKIGAAACPEDTERLFRLVPRARADVAAFSPA</sequence>
<dbReference type="GO" id="GO:0016020">
    <property type="term" value="C:membrane"/>
    <property type="evidence" value="ECO:0007669"/>
    <property type="project" value="UniProtKB-UniRule"/>
</dbReference>
<dbReference type="EMBL" id="CP012154">
    <property type="protein sequence ID" value="AKS40435.1"/>
    <property type="molecule type" value="Genomic_DNA"/>
</dbReference>
<dbReference type="InterPro" id="IPR043128">
    <property type="entry name" value="Rev_trsase/Diguanyl_cyclase"/>
</dbReference>
<dbReference type="RefSeq" id="WP_082169311.1">
    <property type="nucleotide sequence ID" value="NZ_CP012154.1"/>
</dbReference>
<dbReference type="Gene3D" id="3.30.70.270">
    <property type="match status" value="1"/>
</dbReference>
<dbReference type="STRING" id="1579979.WM2015_44"/>
<dbReference type="AlphaFoldDB" id="A0A0K0XS03"/>
<dbReference type="KEGG" id="wma:WM2015_44"/>
<protein>
    <submittedName>
        <fullName evidence="1">Uncharacterized protein</fullName>
    </submittedName>
</protein>
<dbReference type="Proteomes" id="UP000066624">
    <property type="component" value="Chromosome"/>
</dbReference>
<dbReference type="OrthoDB" id="9808408at2"/>
<evidence type="ECO:0000313" key="1">
    <source>
        <dbReference type="EMBL" id="AKS40435.1"/>
    </source>
</evidence>
<name>A0A0K0XS03_9GAMM</name>
<dbReference type="PROSITE" id="PS50924">
    <property type="entry name" value="MHYT"/>
    <property type="match status" value="1"/>
</dbReference>
<dbReference type="InterPro" id="IPR005330">
    <property type="entry name" value="MHYT_dom"/>
</dbReference>
<proteinExistence type="predicted"/>
<accession>A0A0K0XS03</accession>
<organism evidence="1 2">
    <name type="scientific">Wenzhouxiangella marina</name>
    <dbReference type="NCBI Taxonomy" id="1579979"/>
    <lineage>
        <taxon>Bacteria</taxon>
        <taxon>Pseudomonadati</taxon>
        <taxon>Pseudomonadota</taxon>
        <taxon>Gammaproteobacteria</taxon>
        <taxon>Chromatiales</taxon>
        <taxon>Wenzhouxiangellaceae</taxon>
        <taxon>Wenzhouxiangella</taxon>
    </lineage>
</organism>
<dbReference type="PANTHER" id="PTHR35152:SF1">
    <property type="entry name" value="DOMAIN SIGNALLING PROTEIN, PUTATIVE (AFU_ORTHOLOGUE AFUA_5G11310)-RELATED"/>
    <property type="match status" value="1"/>
</dbReference>
<gene>
    <name evidence="1" type="ORF">WM2015_44</name>
</gene>
<dbReference type="Pfam" id="PF03707">
    <property type="entry name" value="MHYT"/>
    <property type="match status" value="3"/>
</dbReference>
<keyword evidence="2" id="KW-1185">Reference proteome</keyword>